<keyword evidence="1" id="KW-0255">Endonuclease</keyword>
<dbReference type="EMBL" id="CP064791">
    <property type="protein sequence ID" value="QSG13718.1"/>
    <property type="molecule type" value="Genomic_DNA"/>
</dbReference>
<keyword evidence="1" id="KW-0378">Hydrolase</keyword>
<evidence type="ECO:0000313" key="2">
    <source>
        <dbReference type="Proteomes" id="UP000663292"/>
    </source>
</evidence>
<name>A0A897NLZ9_9EURY</name>
<dbReference type="AlphaFoldDB" id="A0A897NLZ9"/>
<organism evidence="1 2">
    <name type="scientific">Halapricum desulfuricans</name>
    <dbReference type="NCBI Taxonomy" id="2841257"/>
    <lineage>
        <taxon>Archaea</taxon>
        <taxon>Methanobacteriati</taxon>
        <taxon>Methanobacteriota</taxon>
        <taxon>Stenosarchaea group</taxon>
        <taxon>Halobacteria</taxon>
        <taxon>Halobacteriales</taxon>
        <taxon>Haloarculaceae</taxon>
        <taxon>Halapricum</taxon>
    </lineage>
</organism>
<keyword evidence="1" id="KW-0540">Nuclease</keyword>
<dbReference type="Proteomes" id="UP000663292">
    <property type="component" value="Chromosome"/>
</dbReference>
<proteinExistence type="predicted"/>
<dbReference type="GO" id="GO:0004519">
    <property type="term" value="F:endonuclease activity"/>
    <property type="evidence" value="ECO:0007669"/>
    <property type="project" value="UniProtKB-KW"/>
</dbReference>
<keyword evidence="2" id="KW-1185">Reference proteome</keyword>
<reference evidence="1 2" key="1">
    <citation type="submission" date="2020-11" db="EMBL/GenBank/DDBJ databases">
        <title>Carbohydrate-dependent, anaerobic sulfur respiration: A novel catabolism in halophilic archaea.</title>
        <authorList>
            <person name="Sorokin D.Y."/>
            <person name="Messina E."/>
            <person name="Smedile F."/>
            <person name="La Cono V."/>
            <person name="Hallsworth J.E."/>
            <person name="Yakimov M.M."/>
        </authorList>
    </citation>
    <scope>NUCLEOTIDE SEQUENCE [LARGE SCALE GENOMIC DNA]</scope>
    <source>
        <strain evidence="1 2">HSR-Est</strain>
    </source>
</reference>
<protein>
    <submittedName>
        <fullName evidence="1">GTPase subunit of restriction endonuclease</fullName>
    </submittedName>
</protein>
<gene>
    <name evidence="1" type="primary">mcrB</name>
    <name evidence="1" type="ORF">HSEST_0162</name>
</gene>
<evidence type="ECO:0000313" key="1">
    <source>
        <dbReference type="EMBL" id="QSG13718.1"/>
    </source>
</evidence>
<accession>A0A897NLZ9</accession>
<sequence length="111" mass="12611">MHRWIQEALSEVPPESDIIQWTEALTGLEVGATVTKDEKEHLRAIEDLYTDSEPALADQAAEMDVLSLNEFPPKAVLFMACFRELQAEYAGKANLNPHKLRVIKDRKYSVK</sequence>